<evidence type="ECO:0000256" key="3">
    <source>
        <dbReference type="ARBA" id="ARBA00022679"/>
    </source>
</evidence>
<dbReference type="SUPFAM" id="SSF53448">
    <property type="entry name" value="Nucleotide-diphospho-sugar transferases"/>
    <property type="match status" value="1"/>
</dbReference>
<evidence type="ECO:0000259" key="4">
    <source>
        <dbReference type="Pfam" id="PF00535"/>
    </source>
</evidence>
<dbReference type="EMBL" id="CP092109">
    <property type="protein sequence ID" value="UWZ81528.1"/>
    <property type="molecule type" value="Genomic_DNA"/>
</dbReference>
<keyword evidence="6" id="KW-1185">Reference proteome</keyword>
<dbReference type="RefSeq" id="WP_260749904.1">
    <property type="nucleotide sequence ID" value="NZ_CP092109.1"/>
</dbReference>
<dbReference type="Gene3D" id="3.90.550.10">
    <property type="entry name" value="Spore Coat Polysaccharide Biosynthesis Protein SpsA, Chain A"/>
    <property type="match status" value="1"/>
</dbReference>
<dbReference type="PANTHER" id="PTHR43179:SF12">
    <property type="entry name" value="GALACTOFURANOSYLTRANSFERASE GLFT2"/>
    <property type="match status" value="1"/>
</dbReference>
<keyword evidence="2" id="KW-0328">Glycosyltransferase</keyword>
<reference evidence="5" key="1">
    <citation type="journal article" date="2022" name="Environ. Microbiol.">
        <title>Geoalkalibacter halelectricus SAP #1 sp. nov. possessing extracellular electron transfer and mineral#reducing capabilities from a haloalkaline environment.</title>
        <authorList>
            <person name="Yadav S."/>
            <person name="Singh R."/>
            <person name="Sundharam S.S."/>
            <person name="Chaudhary S."/>
            <person name="Krishnamurthi S."/>
            <person name="Patil S.A."/>
        </authorList>
    </citation>
    <scope>NUCLEOTIDE SEQUENCE</scope>
    <source>
        <strain evidence="5">SAP-1</strain>
    </source>
</reference>
<feature type="domain" description="Glycosyltransferase 2-like" evidence="4">
    <location>
        <begin position="7"/>
        <end position="179"/>
    </location>
</feature>
<evidence type="ECO:0000256" key="1">
    <source>
        <dbReference type="ARBA" id="ARBA00006739"/>
    </source>
</evidence>
<dbReference type="Proteomes" id="UP001060414">
    <property type="component" value="Chromosome"/>
</dbReference>
<keyword evidence="3" id="KW-0808">Transferase</keyword>
<proteinExistence type="inferred from homology"/>
<dbReference type="InterPro" id="IPR001173">
    <property type="entry name" value="Glyco_trans_2-like"/>
</dbReference>
<organism evidence="5 6">
    <name type="scientific">Geoalkalibacter halelectricus</name>
    <dbReference type="NCBI Taxonomy" id="2847045"/>
    <lineage>
        <taxon>Bacteria</taxon>
        <taxon>Pseudomonadati</taxon>
        <taxon>Thermodesulfobacteriota</taxon>
        <taxon>Desulfuromonadia</taxon>
        <taxon>Desulfuromonadales</taxon>
        <taxon>Geoalkalibacteraceae</taxon>
        <taxon>Geoalkalibacter</taxon>
    </lineage>
</organism>
<dbReference type="InterPro" id="IPR029044">
    <property type="entry name" value="Nucleotide-diphossugar_trans"/>
</dbReference>
<dbReference type="CDD" id="cd04186">
    <property type="entry name" value="GT_2_like_c"/>
    <property type="match status" value="1"/>
</dbReference>
<evidence type="ECO:0000313" key="6">
    <source>
        <dbReference type="Proteomes" id="UP001060414"/>
    </source>
</evidence>
<gene>
    <name evidence="5" type="ORF">L9S41_09050</name>
</gene>
<dbReference type="Pfam" id="PF00535">
    <property type="entry name" value="Glycos_transf_2"/>
    <property type="match status" value="1"/>
</dbReference>
<protein>
    <submittedName>
        <fullName evidence="5">Glycosyltransferase family 2 protein</fullName>
    </submittedName>
</protein>
<evidence type="ECO:0000256" key="2">
    <source>
        <dbReference type="ARBA" id="ARBA00022676"/>
    </source>
</evidence>
<comment type="similarity">
    <text evidence="1">Belongs to the glycosyltransferase 2 family.</text>
</comment>
<evidence type="ECO:0000313" key="5">
    <source>
        <dbReference type="EMBL" id="UWZ81528.1"/>
    </source>
</evidence>
<accession>A0ABY5ZR01</accession>
<name>A0ABY5ZR01_9BACT</name>
<dbReference type="PANTHER" id="PTHR43179">
    <property type="entry name" value="RHAMNOSYLTRANSFERASE WBBL"/>
    <property type="match status" value="1"/>
</dbReference>
<sequence length="378" mass="41732">MKQPAVTVVICNFNKREDVVRAVQSVHDSHNVQCTTLVIDNASTDGSQDLLRERFGDRIQLVELPCNIGGAGGFGTGMTRALAEPSEFVLLLDNDAFLEPDALAQMCDFLVQRPDVAVVGPAILFDQQRDLVQELGGRINERFVFHPNFRGSARTELPAAPYCCDYVPACCLLTRREVIDQVGVFDPSYFLYWDDVDWCSRVRQQTGMTIQGLPSAIAWHRGGSATNPIARYYQWRNRLKYFSAHLQPAQWPAFAVSFAEQVMMALVNSRLSGKENVVAAIEAALEDATARRFDRCQNTERFIAVKPRQPYTAKASAVVHECGHVFDAIGLQGVDYIQDAYGNRIGSLAATEAAALAKNCCDYARLIAASLATLAPCD</sequence>